<feature type="domain" description="Soluble ligand binding" evidence="4">
    <location>
        <begin position="382"/>
        <end position="411"/>
    </location>
</feature>
<dbReference type="PANTHER" id="PTHR33619:SF3">
    <property type="entry name" value="POLYSACCHARIDE EXPORT PROTEIN GFCE-RELATED"/>
    <property type="match status" value="1"/>
</dbReference>
<keyword evidence="3" id="KW-0732">Signal</keyword>
<dbReference type="InterPro" id="IPR049712">
    <property type="entry name" value="Poly_export"/>
</dbReference>
<feature type="chain" id="PRO_5028395989" evidence="3">
    <location>
        <begin position="24"/>
        <end position="816"/>
    </location>
</feature>
<sequence length="816" mass="92966">MKLHPIKLLGTLLALFMVQICLAQDPPTPVEPLLDPAVQNSINKNNPTTNIKTNGSGNDGVKEDTGDTNTEAIKEEVDTKEKEDESKIKFDLRQSQLPEAKIWGQQFFRDQSITIFTASRDIKAIDSYLLGIGDELAITVWGASSYSASIALDEEGFINLTNPSRGIDIPRLYIKEMRFGDARKAIINRLENHMNIKNSQVSIELNYARSLTVNITGEVFNPGSYTIPAVNTAFNALVVAGGPSQIGSVRRIKVVSSRMEERVLDVYEFMNNPNISNEFFLHNNDYIYVPLAGRVVEIEGAIERPFFYELIDTENLTQLIEYAGGLRPDAYRQNIQIVRYENDEERLIDVNLAELMEKGLNFELKDGDRVKINLIKQAYANYITVKGAVKLPGTYQLDTNTTVYDVLMKSGVIRSAVMERIYIKRLQEDLSLKYIPINVYELLKDSKSPENKLLFPFDEIEVKYKSEFIDKYEVKVYGAVRKEGSFEYSTNLVLADVLYLANGIKREASNSRIEISRLVLDEMGNSTYIVFKKFDISSFEDSLKVAGAVDFKLKPYDQIFVRTSKDFKAPGNVEIQGEINWPGKYTMKDEKERVWDLVQRAGGWTDIAFLKGAKLMRKEEGLVLLDLDILQKEGEKSRYNYILRAGDVIILPKLKDLVSIAGKINHPAIKDHGEIASKELELELEKAETEIEKKELLLALFKEEKLNPRKINIPFHSSRRANFYIKEYGAGIDWKEGGRRRFVYVRYANGMVKKTRHFLFFKVYPKVEKGAMVYVGAKEKKIKKDREPISWYKVITDTLAIGFSALSIYAIVRAIQ</sequence>
<keyword evidence="1" id="KW-0175">Coiled coil</keyword>
<feature type="signal peptide" evidence="3">
    <location>
        <begin position="1"/>
        <end position="23"/>
    </location>
</feature>
<protein>
    <submittedName>
        <fullName evidence="5">Soluble ligand binding domain protein</fullName>
    </submittedName>
</protein>
<feature type="coiled-coil region" evidence="1">
    <location>
        <begin position="670"/>
        <end position="704"/>
    </location>
</feature>
<feature type="region of interest" description="Disordered" evidence="2">
    <location>
        <begin position="39"/>
        <end position="70"/>
    </location>
</feature>
<dbReference type="AlphaFoldDB" id="A0A6S6SDS3"/>
<proteinExistence type="predicted"/>
<dbReference type="Gene3D" id="3.10.560.10">
    <property type="entry name" value="Outer membrane lipoprotein wza domain like"/>
    <property type="match status" value="5"/>
</dbReference>
<feature type="domain" description="Soluble ligand binding" evidence="4">
    <location>
        <begin position="474"/>
        <end position="523"/>
    </location>
</feature>
<gene>
    <name evidence="5" type="ORF">HELGO_WM13386</name>
</gene>
<dbReference type="GO" id="GO:0015159">
    <property type="term" value="F:polysaccharide transmembrane transporter activity"/>
    <property type="evidence" value="ECO:0007669"/>
    <property type="project" value="InterPro"/>
</dbReference>
<evidence type="ECO:0000259" key="4">
    <source>
        <dbReference type="Pfam" id="PF10531"/>
    </source>
</evidence>
<dbReference type="Pfam" id="PF10531">
    <property type="entry name" value="SLBB"/>
    <property type="match status" value="4"/>
</dbReference>
<feature type="compositionally biased region" description="Low complexity" evidence="2">
    <location>
        <begin position="40"/>
        <end position="54"/>
    </location>
</feature>
<reference evidence="5" key="1">
    <citation type="submission" date="2020-01" db="EMBL/GenBank/DDBJ databases">
        <authorList>
            <person name="Meier V. D."/>
            <person name="Meier V D."/>
        </authorList>
    </citation>
    <scope>NUCLEOTIDE SEQUENCE</scope>
    <source>
        <strain evidence="5">HLG_WM_MAG_10</strain>
    </source>
</reference>
<accession>A0A6S6SDS3</accession>
<evidence type="ECO:0000256" key="2">
    <source>
        <dbReference type="SAM" id="MobiDB-lite"/>
    </source>
</evidence>
<evidence type="ECO:0000256" key="1">
    <source>
        <dbReference type="SAM" id="Coils"/>
    </source>
</evidence>
<dbReference type="InterPro" id="IPR019554">
    <property type="entry name" value="Soluble_ligand-bd"/>
</dbReference>
<feature type="domain" description="Soluble ligand binding" evidence="4">
    <location>
        <begin position="213"/>
        <end position="255"/>
    </location>
</feature>
<evidence type="ECO:0000313" key="5">
    <source>
        <dbReference type="EMBL" id="CAA6808116.1"/>
    </source>
</evidence>
<evidence type="ECO:0000256" key="3">
    <source>
        <dbReference type="SAM" id="SignalP"/>
    </source>
</evidence>
<dbReference type="EMBL" id="CACVAQ010000139">
    <property type="protein sequence ID" value="CAA6808116.1"/>
    <property type="molecule type" value="Genomic_DNA"/>
</dbReference>
<feature type="domain" description="Soluble ligand binding" evidence="4">
    <location>
        <begin position="295"/>
        <end position="340"/>
    </location>
</feature>
<organism evidence="5">
    <name type="scientific">uncultured Aureispira sp</name>
    <dbReference type="NCBI Taxonomy" id="1331704"/>
    <lineage>
        <taxon>Bacteria</taxon>
        <taxon>Pseudomonadati</taxon>
        <taxon>Bacteroidota</taxon>
        <taxon>Saprospiria</taxon>
        <taxon>Saprospirales</taxon>
        <taxon>Saprospiraceae</taxon>
        <taxon>Aureispira</taxon>
        <taxon>environmental samples</taxon>
    </lineage>
</organism>
<name>A0A6S6SDS3_9BACT</name>
<dbReference type="PANTHER" id="PTHR33619">
    <property type="entry name" value="POLYSACCHARIDE EXPORT PROTEIN GFCE-RELATED"/>
    <property type="match status" value="1"/>
</dbReference>